<proteinExistence type="inferred from homology"/>
<keyword evidence="3" id="KW-0378">Hydrolase</keyword>
<dbReference type="GO" id="GO:0004252">
    <property type="term" value="F:serine-type endopeptidase activity"/>
    <property type="evidence" value="ECO:0007669"/>
    <property type="project" value="InterPro"/>
</dbReference>
<dbReference type="Proteomes" id="UP000006443">
    <property type="component" value="Unassembled WGS sequence"/>
</dbReference>
<dbReference type="RefSeq" id="WP_008514804.1">
    <property type="nucleotide sequence ID" value="NZ_ACJM01000002.1"/>
</dbReference>
<dbReference type="EMBL" id="ACJM01000002">
    <property type="protein sequence ID" value="EEG78712.1"/>
    <property type="molecule type" value="Genomic_DNA"/>
</dbReference>
<keyword evidence="4" id="KW-0720">Serine protease</keyword>
<sequence length="401" mass="42809">MKKKDFVWIAGEAANNCKVGGKTLRGQARNEDGHPIPGAKIDVFRAVKGDLVAETQADANGNYQLELPGGTYLVRVLETKQYQVDAAVAKPVSIDLLDSSILGIGRIRGMAGATVGMNVQKSGRSTGFSRGHITTLGATVNVGFGSGKSARFTNQIITSKMGEPGDSGSLLLNNANHAVGLLFAGGPKATIYHPITEVLLALNVRLDAEDKYSWPDTENSYRSLQTICESWADSLLKLSNVVGVGIGHKVVAGVDTGTHCLTVLVEKKVSPQNLRSEDLVPPFINHVPTDVVESGLLTADTNRYWTEGPQDRKVKMRPAKPGMSIGHYQVSAGTFGGVVYDRESGEPLILSNNHVLANSSNGEDGLAQIGDPILQPGRQDGGKEPDDVIATLYRFHPITFN</sequence>
<keyword evidence="7" id="KW-1185">Reference proteome</keyword>
<evidence type="ECO:0000256" key="5">
    <source>
        <dbReference type="ARBA" id="ARBA00023157"/>
    </source>
</evidence>
<dbReference type="Pfam" id="PF13620">
    <property type="entry name" value="CarboxypepD_reg"/>
    <property type="match status" value="1"/>
</dbReference>
<name>C0GDJ1_DETAL</name>
<dbReference type="SUPFAM" id="SSF49464">
    <property type="entry name" value="Carboxypeptidase regulatory domain-like"/>
    <property type="match status" value="1"/>
</dbReference>
<evidence type="ECO:0000256" key="4">
    <source>
        <dbReference type="ARBA" id="ARBA00022825"/>
    </source>
</evidence>
<protein>
    <submittedName>
        <fullName evidence="6">Uncharacterized protein</fullName>
    </submittedName>
</protein>
<gene>
    <name evidence="6" type="ORF">DealDRAFT_0642</name>
</gene>
<organism evidence="6 7">
    <name type="scientific">Dethiobacter alkaliphilus AHT 1</name>
    <dbReference type="NCBI Taxonomy" id="555088"/>
    <lineage>
        <taxon>Bacteria</taxon>
        <taxon>Bacillati</taxon>
        <taxon>Bacillota</taxon>
        <taxon>Dethiobacteria</taxon>
        <taxon>Dethiobacterales</taxon>
        <taxon>Dethiobacteraceae</taxon>
        <taxon>Dethiobacter</taxon>
    </lineage>
</organism>
<dbReference type="InterPro" id="IPR001316">
    <property type="entry name" value="Pept_S1A_streptogrisin"/>
</dbReference>
<keyword evidence="5" id="KW-1015">Disulfide bond</keyword>
<dbReference type="OrthoDB" id="104542at2"/>
<dbReference type="eggNOG" id="COG0265">
    <property type="taxonomic scope" value="Bacteria"/>
</dbReference>
<evidence type="ECO:0000256" key="1">
    <source>
        <dbReference type="ARBA" id="ARBA00007664"/>
    </source>
</evidence>
<comment type="caution">
    <text evidence="6">The sequence shown here is derived from an EMBL/GenBank/DDBJ whole genome shotgun (WGS) entry which is preliminary data.</text>
</comment>
<dbReference type="AlphaFoldDB" id="C0GDJ1"/>
<dbReference type="SUPFAM" id="SSF50494">
    <property type="entry name" value="Trypsin-like serine proteases"/>
    <property type="match status" value="1"/>
</dbReference>
<evidence type="ECO:0000256" key="3">
    <source>
        <dbReference type="ARBA" id="ARBA00022801"/>
    </source>
</evidence>
<evidence type="ECO:0000313" key="6">
    <source>
        <dbReference type="EMBL" id="EEG78712.1"/>
    </source>
</evidence>
<dbReference type="PRINTS" id="PR00861">
    <property type="entry name" value="ALYTICPTASE"/>
</dbReference>
<dbReference type="InterPro" id="IPR009003">
    <property type="entry name" value="Peptidase_S1_PA"/>
</dbReference>
<dbReference type="InterPro" id="IPR008969">
    <property type="entry name" value="CarboxyPept-like_regulatory"/>
</dbReference>
<reference evidence="6 7" key="1">
    <citation type="submission" date="2009-02" db="EMBL/GenBank/DDBJ databases">
        <title>Sequencing of the draft genome and assembly of Dethiobacter alkaliphilus AHT 1.</title>
        <authorList>
            <consortium name="US DOE Joint Genome Institute (JGI-PGF)"/>
            <person name="Lucas S."/>
            <person name="Copeland A."/>
            <person name="Lapidus A."/>
            <person name="Glavina del Rio T."/>
            <person name="Dalin E."/>
            <person name="Tice H."/>
            <person name="Bruce D."/>
            <person name="Goodwin L."/>
            <person name="Pitluck S."/>
            <person name="Larimer F."/>
            <person name="Land M.L."/>
            <person name="Hauser L."/>
            <person name="Muyzer G."/>
        </authorList>
    </citation>
    <scope>NUCLEOTIDE SEQUENCE [LARGE SCALE GENOMIC DNA]</scope>
    <source>
        <strain evidence="6 7">AHT 1</strain>
    </source>
</reference>
<evidence type="ECO:0000313" key="7">
    <source>
        <dbReference type="Proteomes" id="UP000006443"/>
    </source>
</evidence>
<dbReference type="Gene3D" id="2.40.10.10">
    <property type="entry name" value="Trypsin-like serine proteases"/>
    <property type="match status" value="1"/>
</dbReference>
<accession>C0GDJ1</accession>
<dbReference type="Gene3D" id="2.60.40.1120">
    <property type="entry name" value="Carboxypeptidase-like, regulatory domain"/>
    <property type="match status" value="1"/>
</dbReference>
<comment type="similarity">
    <text evidence="1">Belongs to the peptidase S1 family.</text>
</comment>
<dbReference type="InterPro" id="IPR043504">
    <property type="entry name" value="Peptidase_S1_PA_chymotrypsin"/>
</dbReference>
<evidence type="ECO:0000256" key="2">
    <source>
        <dbReference type="ARBA" id="ARBA00022670"/>
    </source>
</evidence>
<keyword evidence="2" id="KW-0645">Protease</keyword>
<dbReference type="GO" id="GO:0006508">
    <property type="term" value="P:proteolysis"/>
    <property type="evidence" value="ECO:0007669"/>
    <property type="project" value="UniProtKB-KW"/>
</dbReference>
<dbReference type="STRING" id="555088.DealDRAFT_0642"/>